<sequence>MITVKNKGADDMKVTQIRNATLVVEYAGKTFLIDPYLAEKGAYPPIPNSVRQDQRNPLVSLPVSLDDLIRADAVIVTHLHMDHFDDAAKEALPKDIKMFVQNEVDAAEVRKAGFQNVEVLGADTVFEEIRLTKTKGEHGRGEEVLKLLGQVSGVVFRHPGEKTLYIAGDTVWYEGVREVLETHKPDIIVVNGGDNQLLGLGSLVMGKEDIYEVFLAAPDAKIISSHMEAVNHWTLSREELRSFLQEKGISSSVYVPDDGESYTL</sequence>
<dbReference type="PATRIC" id="fig|1036673.3.peg.1821"/>
<evidence type="ECO:0000256" key="4">
    <source>
        <dbReference type="ARBA" id="ARBA00048505"/>
    </source>
</evidence>
<evidence type="ECO:0000256" key="2">
    <source>
        <dbReference type="ARBA" id="ARBA00034221"/>
    </source>
</evidence>
<dbReference type="Pfam" id="PF12706">
    <property type="entry name" value="Lactamase_B_2"/>
    <property type="match status" value="1"/>
</dbReference>
<evidence type="ECO:0000313" key="6">
    <source>
        <dbReference type="EMBL" id="AEI40598.1"/>
    </source>
</evidence>
<dbReference type="SUPFAM" id="SSF56281">
    <property type="entry name" value="Metallo-hydrolase/oxidoreductase"/>
    <property type="match status" value="1"/>
</dbReference>
<dbReference type="AlphaFoldDB" id="F8FRP1"/>
<dbReference type="HOGENOM" id="CLU_096448_0_0_9"/>
<evidence type="ECO:0000256" key="3">
    <source>
        <dbReference type="ARBA" id="ARBA00034301"/>
    </source>
</evidence>
<comment type="function">
    <text evidence="3">Counteracts the endogenous Pycsar antiviral defense system. Phosphodiesterase that enables metal-dependent hydrolysis of host cyclic nucleotide Pycsar defense signals such as cCMP and cUMP.</text>
</comment>
<evidence type="ECO:0000313" key="7">
    <source>
        <dbReference type="Proteomes" id="UP000006620"/>
    </source>
</evidence>
<dbReference type="GO" id="GO:0016787">
    <property type="term" value="F:hydrolase activity"/>
    <property type="evidence" value="ECO:0007669"/>
    <property type="project" value="UniProtKB-KW"/>
</dbReference>
<dbReference type="SMART" id="SM00849">
    <property type="entry name" value="Lactamase_B"/>
    <property type="match status" value="1"/>
</dbReference>
<gene>
    <name evidence="6" type="primary">yddR</name>
    <name evidence="6" type="ordered locus">KNP414_02037</name>
</gene>
<dbReference type="Proteomes" id="UP000006620">
    <property type="component" value="Chromosome"/>
</dbReference>
<organism evidence="6 7">
    <name type="scientific">Paenibacillus mucilaginosus (strain KNP414)</name>
    <dbReference type="NCBI Taxonomy" id="1036673"/>
    <lineage>
        <taxon>Bacteria</taxon>
        <taxon>Bacillati</taxon>
        <taxon>Bacillota</taxon>
        <taxon>Bacilli</taxon>
        <taxon>Bacillales</taxon>
        <taxon>Paenibacillaceae</taxon>
        <taxon>Paenibacillus</taxon>
    </lineage>
</organism>
<name>F8FRP1_PAEMK</name>
<reference evidence="6 7" key="2">
    <citation type="journal article" date="2013" name="Genome Announc.">
        <title>Genome Sequence of Growth-Improving Paenibacillus mucilaginosus Strain KNP414.</title>
        <authorList>
            <person name="Lu J.J."/>
            <person name="Wang J.F."/>
            <person name="Hu X.F."/>
        </authorList>
    </citation>
    <scope>NUCLEOTIDE SEQUENCE [LARGE SCALE GENOMIC DNA]</scope>
    <source>
        <strain evidence="6 7">KNP414</strain>
    </source>
</reference>
<dbReference type="Gene3D" id="3.60.15.10">
    <property type="entry name" value="Ribonuclease Z/Hydroxyacylglutathione hydrolase-like"/>
    <property type="match status" value="1"/>
</dbReference>
<feature type="domain" description="Metallo-beta-lactamase" evidence="5">
    <location>
        <begin position="17"/>
        <end position="207"/>
    </location>
</feature>
<comment type="catalytic activity">
    <reaction evidence="2">
        <text>3',5'-cyclic CMP + H2O = CMP + H(+)</text>
        <dbReference type="Rhea" id="RHEA:72675"/>
        <dbReference type="ChEBI" id="CHEBI:15377"/>
        <dbReference type="ChEBI" id="CHEBI:15378"/>
        <dbReference type="ChEBI" id="CHEBI:58003"/>
        <dbReference type="ChEBI" id="CHEBI:60377"/>
    </reaction>
    <physiologicalReaction direction="left-to-right" evidence="2">
        <dbReference type="Rhea" id="RHEA:72676"/>
    </physiologicalReaction>
</comment>
<comment type="catalytic activity">
    <reaction evidence="4">
        <text>3',5'-cyclic UMP + H2O = UMP + H(+)</text>
        <dbReference type="Rhea" id="RHEA:70575"/>
        <dbReference type="ChEBI" id="CHEBI:15377"/>
        <dbReference type="ChEBI" id="CHEBI:15378"/>
        <dbReference type="ChEBI" id="CHEBI:57865"/>
        <dbReference type="ChEBI" id="CHEBI:184387"/>
    </reaction>
    <physiologicalReaction direction="left-to-right" evidence="4">
        <dbReference type="Rhea" id="RHEA:70576"/>
    </physiologicalReaction>
</comment>
<dbReference type="InterPro" id="IPR036866">
    <property type="entry name" value="RibonucZ/Hydroxyglut_hydro"/>
</dbReference>
<dbReference type="InterPro" id="IPR050114">
    <property type="entry name" value="UPF0173_UPF0282_UlaG_hydrolase"/>
</dbReference>
<evidence type="ECO:0000256" key="1">
    <source>
        <dbReference type="ARBA" id="ARBA00022801"/>
    </source>
</evidence>
<dbReference type="PANTHER" id="PTHR43546:SF9">
    <property type="entry name" value="L-ASCORBATE-6-PHOSPHATE LACTONASE ULAG-RELATED"/>
    <property type="match status" value="1"/>
</dbReference>
<proteinExistence type="predicted"/>
<dbReference type="EMBL" id="CP002869">
    <property type="protein sequence ID" value="AEI40598.1"/>
    <property type="molecule type" value="Genomic_DNA"/>
</dbReference>
<protein>
    <submittedName>
        <fullName evidence="6">YddR</fullName>
    </submittedName>
</protein>
<dbReference type="PANTHER" id="PTHR43546">
    <property type="entry name" value="UPF0173 METAL-DEPENDENT HYDROLASE MJ1163-RELATED"/>
    <property type="match status" value="1"/>
</dbReference>
<evidence type="ECO:0000259" key="5">
    <source>
        <dbReference type="SMART" id="SM00849"/>
    </source>
</evidence>
<reference evidence="7" key="1">
    <citation type="submission" date="2011-06" db="EMBL/GenBank/DDBJ databases">
        <title>Complete genome sequence of Paenibacillus mucilaginosus KNP414.</title>
        <authorList>
            <person name="Wang J."/>
            <person name="Hu S."/>
            <person name="Hu X."/>
            <person name="Zhang B."/>
            <person name="Dong D."/>
            <person name="Zhang S."/>
            <person name="Zhao K."/>
            <person name="Wu D."/>
        </authorList>
    </citation>
    <scope>NUCLEOTIDE SEQUENCE [LARGE SCALE GENOMIC DNA]</scope>
    <source>
        <strain evidence="7">KNP414</strain>
    </source>
</reference>
<keyword evidence="1" id="KW-0378">Hydrolase</keyword>
<dbReference type="InterPro" id="IPR001279">
    <property type="entry name" value="Metallo-B-lactamas"/>
</dbReference>
<accession>F8FRP1</accession>
<dbReference type="KEGG" id="pms:KNP414_02037"/>